<gene>
    <name evidence="1" type="ORF">E3U43_022148</name>
</gene>
<accession>A0ACD3R889</accession>
<protein>
    <submittedName>
        <fullName evidence="1">Uncharacterized protein</fullName>
    </submittedName>
</protein>
<dbReference type="EMBL" id="CM011682">
    <property type="protein sequence ID" value="TMS15686.1"/>
    <property type="molecule type" value="Genomic_DNA"/>
</dbReference>
<evidence type="ECO:0000313" key="2">
    <source>
        <dbReference type="Proteomes" id="UP000793456"/>
    </source>
</evidence>
<comment type="caution">
    <text evidence="1">The sequence shown here is derived from an EMBL/GenBank/DDBJ whole genome shotgun (WGS) entry which is preliminary data.</text>
</comment>
<feature type="non-terminal residue" evidence="1">
    <location>
        <position position="1"/>
    </location>
</feature>
<dbReference type="Proteomes" id="UP000793456">
    <property type="component" value="Chromosome IX"/>
</dbReference>
<reference evidence="1" key="1">
    <citation type="submission" date="2018-11" db="EMBL/GenBank/DDBJ databases">
        <title>The sequence and de novo assembly of Larimichthys crocea genome using PacBio and Hi-C technologies.</title>
        <authorList>
            <person name="Xu P."/>
            <person name="Chen B."/>
            <person name="Zhou Z."/>
            <person name="Ke Q."/>
            <person name="Wu Y."/>
            <person name="Bai H."/>
            <person name="Pu F."/>
        </authorList>
    </citation>
    <scope>NUCLEOTIDE SEQUENCE</scope>
    <source>
        <tissue evidence="1">Muscle</tissue>
    </source>
</reference>
<organism evidence="1 2">
    <name type="scientific">Larimichthys crocea</name>
    <name type="common">Large yellow croaker</name>
    <name type="synonym">Pseudosciaena crocea</name>
    <dbReference type="NCBI Taxonomy" id="215358"/>
    <lineage>
        <taxon>Eukaryota</taxon>
        <taxon>Metazoa</taxon>
        <taxon>Chordata</taxon>
        <taxon>Craniata</taxon>
        <taxon>Vertebrata</taxon>
        <taxon>Euteleostomi</taxon>
        <taxon>Actinopterygii</taxon>
        <taxon>Neopterygii</taxon>
        <taxon>Teleostei</taxon>
        <taxon>Neoteleostei</taxon>
        <taxon>Acanthomorphata</taxon>
        <taxon>Eupercaria</taxon>
        <taxon>Sciaenidae</taxon>
        <taxon>Larimichthys</taxon>
    </lineage>
</organism>
<evidence type="ECO:0000313" key="1">
    <source>
        <dbReference type="EMBL" id="TMS15686.1"/>
    </source>
</evidence>
<sequence>RGLRGRCLQTDHQALDRVSQAVRQPKRNADDAEVQAIASMIEKQAQIVVKHKEVSEESKKRKEALLA</sequence>
<keyword evidence="2" id="KW-1185">Reference proteome</keyword>
<proteinExistence type="predicted"/>
<feature type="non-terminal residue" evidence="1">
    <location>
        <position position="67"/>
    </location>
</feature>
<name>A0ACD3R889_LARCR</name>